<organism evidence="1 2">
    <name type="scientific">Striga hermonthica</name>
    <name type="common">Purple witchweed</name>
    <name type="synonym">Buchnera hermonthica</name>
    <dbReference type="NCBI Taxonomy" id="68872"/>
    <lineage>
        <taxon>Eukaryota</taxon>
        <taxon>Viridiplantae</taxon>
        <taxon>Streptophyta</taxon>
        <taxon>Embryophyta</taxon>
        <taxon>Tracheophyta</taxon>
        <taxon>Spermatophyta</taxon>
        <taxon>Magnoliopsida</taxon>
        <taxon>eudicotyledons</taxon>
        <taxon>Gunneridae</taxon>
        <taxon>Pentapetalae</taxon>
        <taxon>asterids</taxon>
        <taxon>lamiids</taxon>
        <taxon>Lamiales</taxon>
        <taxon>Orobanchaceae</taxon>
        <taxon>Buchnereae</taxon>
        <taxon>Striga</taxon>
    </lineage>
</organism>
<protein>
    <recommendedName>
        <fullName evidence="3">Endonuclease/exonuclease/phosphatase domain-containing protein</fullName>
    </recommendedName>
</protein>
<accession>A0A9N7NRP3</accession>
<evidence type="ECO:0000313" key="2">
    <source>
        <dbReference type="Proteomes" id="UP001153555"/>
    </source>
</evidence>
<evidence type="ECO:0008006" key="3">
    <source>
        <dbReference type="Google" id="ProtNLM"/>
    </source>
</evidence>
<dbReference type="PANTHER" id="PTHR33710">
    <property type="entry name" value="BNAC02G09200D PROTEIN"/>
    <property type="match status" value="1"/>
</dbReference>
<dbReference type="EMBL" id="CACSLK010027842">
    <property type="protein sequence ID" value="CAA0834063.1"/>
    <property type="molecule type" value="Genomic_DNA"/>
</dbReference>
<sequence>NKFFTDTVCKKFGFAERNFTVEPVGLSEGLLLLWCKVVVVVQVININFCLQVEYKMATSETSEWLILVYASTDYQRRKLQWLELEGSKHLWGSKWCIGGDWNALCGDTEKRGGRVGSQSNFDEFNNFIARMGMLEVRIEGYPYTWCNNRQGEDFIEEKLDRAFGSFSWITENPRAKVQTYFKCASDHSILLLDTGTTQSPFFKIFYFDKRWLSKPGCQEEVEKAWVGSVEGSLMYVLKENIKKTRMALTKWNKEAKSLNVRKIADLTLKLEEMRALGGQRNWEEWEKVKKELEESHVSEEEFWKQKARVTWLKGGDKNTKFFHVVTMQRRKRNAISRVVDNMNRVAAYQEQIEACFINFYQTLFTSEGSCDDDDILQLISPVISEEVNSRLMVDVDEAEIKDALFAMNPNKAPGEDSMTP</sequence>
<feature type="non-terminal residue" evidence="1">
    <location>
        <position position="420"/>
    </location>
</feature>
<dbReference type="SUPFAM" id="SSF56219">
    <property type="entry name" value="DNase I-like"/>
    <property type="match status" value="1"/>
</dbReference>
<proteinExistence type="predicted"/>
<name>A0A9N7NRP3_STRHE</name>
<reference evidence="1" key="1">
    <citation type="submission" date="2019-12" db="EMBL/GenBank/DDBJ databases">
        <authorList>
            <person name="Scholes J."/>
        </authorList>
    </citation>
    <scope>NUCLEOTIDE SEQUENCE</scope>
</reference>
<evidence type="ECO:0000313" key="1">
    <source>
        <dbReference type="EMBL" id="CAA0834063.1"/>
    </source>
</evidence>
<dbReference type="OrthoDB" id="1741517at2759"/>
<dbReference type="InterPro" id="IPR036691">
    <property type="entry name" value="Endo/exonu/phosph_ase_sf"/>
</dbReference>
<feature type="non-terminal residue" evidence="1">
    <location>
        <position position="1"/>
    </location>
</feature>
<dbReference type="PANTHER" id="PTHR33710:SF71">
    <property type="entry name" value="ENDONUCLEASE_EXONUCLEASE_PHOSPHATASE DOMAIN-CONTAINING PROTEIN"/>
    <property type="match status" value="1"/>
</dbReference>
<keyword evidence="2" id="KW-1185">Reference proteome</keyword>
<dbReference type="Proteomes" id="UP001153555">
    <property type="component" value="Unassembled WGS sequence"/>
</dbReference>
<dbReference type="Gene3D" id="3.60.10.10">
    <property type="entry name" value="Endonuclease/exonuclease/phosphatase"/>
    <property type="match status" value="1"/>
</dbReference>
<dbReference type="AlphaFoldDB" id="A0A9N7NRP3"/>
<gene>
    <name evidence="1" type="ORF">SHERM_29319</name>
</gene>
<comment type="caution">
    <text evidence="1">The sequence shown here is derived from an EMBL/GenBank/DDBJ whole genome shotgun (WGS) entry which is preliminary data.</text>
</comment>